<evidence type="ECO:0000256" key="6">
    <source>
        <dbReference type="ARBA" id="ARBA00048267"/>
    </source>
</evidence>
<dbReference type="GO" id="GO:0008984">
    <property type="term" value="F:protein-glutamate methylesterase activity"/>
    <property type="evidence" value="ECO:0007669"/>
    <property type="project" value="UniProtKB-EC"/>
</dbReference>
<dbReference type="PROSITE" id="PS50110">
    <property type="entry name" value="RESPONSE_REGULATORY"/>
    <property type="match status" value="1"/>
</dbReference>
<dbReference type="EC" id="3.1.1.61" evidence="5"/>
<comment type="catalytic activity">
    <reaction evidence="6">
        <text>[protein]-L-glutamate 5-O-methyl ester + H2O = L-glutamyl-[protein] + methanol + H(+)</text>
        <dbReference type="Rhea" id="RHEA:23236"/>
        <dbReference type="Rhea" id="RHEA-COMP:10208"/>
        <dbReference type="Rhea" id="RHEA-COMP:10311"/>
        <dbReference type="ChEBI" id="CHEBI:15377"/>
        <dbReference type="ChEBI" id="CHEBI:15378"/>
        <dbReference type="ChEBI" id="CHEBI:17790"/>
        <dbReference type="ChEBI" id="CHEBI:29973"/>
        <dbReference type="ChEBI" id="CHEBI:82795"/>
        <dbReference type="EC" id="3.1.1.61"/>
    </reaction>
</comment>
<dbReference type="Gene3D" id="3.40.50.2300">
    <property type="match status" value="1"/>
</dbReference>
<dbReference type="PROSITE" id="PS50122">
    <property type="entry name" value="CHEB"/>
    <property type="match status" value="1"/>
</dbReference>
<evidence type="ECO:0000259" key="10">
    <source>
        <dbReference type="PROSITE" id="PS50122"/>
    </source>
</evidence>
<evidence type="ECO:0000256" key="1">
    <source>
        <dbReference type="ARBA" id="ARBA00022490"/>
    </source>
</evidence>
<dbReference type="InterPro" id="IPR008248">
    <property type="entry name" value="CheB-like"/>
</dbReference>
<keyword evidence="2 7" id="KW-0145">Chemotaxis</keyword>
<dbReference type="SUPFAM" id="SSF52172">
    <property type="entry name" value="CheY-like"/>
    <property type="match status" value="1"/>
</dbReference>
<organism evidence="11 12">
    <name type="scientific">Chitinimonas taiwanensis DSM 18899</name>
    <dbReference type="NCBI Taxonomy" id="1121279"/>
    <lineage>
        <taxon>Bacteria</taxon>
        <taxon>Pseudomonadati</taxon>
        <taxon>Pseudomonadota</taxon>
        <taxon>Betaproteobacteria</taxon>
        <taxon>Neisseriales</taxon>
        <taxon>Chitinibacteraceae</taxon>
        <taxon>Chitinimonas</taxon>
    </lineage>
</organism>
<dbReference type="Pfam" id="PF01339">
    <property type="entry name" value="CheB_methylest"/>
    <property type="match status" value="1"/>
</dbReference>
<keyword evidence="4 7" id="KW-0378">Hydrolase</keyword>
<dbReference type="GO" id="GO:0005737">
    <property type="term" value="C:cytoplasm"/>
    <property type="evidence" value="ECO:0007669"/>
    <property type="project" value="InterPro"/>
</dbReference>
<evidence type="ECO:0000256" key="3">
    <source>
        <dbReference type="ARBA" id="ARBA00022553"/>
    </source>
</evidence>
<dbReference type="AlphaFoldDB" id="A0A1K2HSF4"/>
<dbReference type="CDD" id="cd17541">
    <property type="entry name" value="REC_CheB-like"/>
    <property type="match status" value="1"/>
</dbReference>
<dbReference type="STRING" id="1121279.SAMN02745887_03663"/>
<feature type="active site" evidence="7">
    <location>
        <position position="190"/>
    </location>
</feature>
<feature type="modified residue" description="4-aspartylphosphate" evidence="8">
    <location>
        <position position="51"/>
    </location>
</feature>
<evidence type="ECO:0000313" key="11">
    <source>
        <dbReference type="EMBL" id="SFZ79481.1"/>
    </source>
</evidence>
<evidence type="ECO:0000259" key="9">
    <source>
        <dbReference type="PROSITE" id="PS50110"/>
    </source>
</evidence>
<evidence type="ECO:0000256" key="5">
    <source>
        <dbReference type="ARBA" id="ARBA00039140"/>
    </source>
</evidence>
<gene>
    <name evidence="11" type="ORF">SAMN02745887_03663</name>
</gene>
<dbReference type="EMBL" id="FPKR01000018">
    <property type="protein sequence ID" value="SFZ79481.1"/>
    <property type="molecule type" value="Genomic_DNA"/>
</dbReference>
<keyword evidence="3 8" id="KW-0597">Phosphoprotein</keyword>
<evidence type="ECO:0000256" key="2">
    <source>
        <dbReference type="ARBA" id="ARBA00022500"/>
    </source>
</evidence>
<keyword evidence="1" id="KW-0963">Cytoplasm</keyword>
<feature type="domain" description="CheB-type methylesterase" evidence="10">
    <location>
        <begin position="154"/>
        <end position="321"/>
    </location>
</feature>
<dbReference type="PANTHER" id="PTHR42872">
    <property type="entry name" value="PROTEIN-GLUTAMATE METHYLESTERASE/PROTEIN-GLUTAMINE GLUTAMINASE"/>
    <property type="match status" value="1"/>
</dbReference>
<proteinExistence type="predicted"/>
<dbReference type="InterPro" id="IPR000673">
    <property type="entry name" value="Sig_transdc_resp-reg_Me-estase"/>
</dbReference>
<dbReference type="PANTHER" id="PTHR42872:SF6">
    <property type="entry name" value="PROTEIN-GLUTAMATE METHYLESTERASE_PROTEIN-GLUTAMINE GLUTAMINASE"/>
    <property type="match status" value="1"/>
</dbReference>
<keyword evidence="12" id="KW-1185">Reference proteome</keyword>
<dbReference type="PIRSF" id="PIRSF000876">
    <property type="entry name" value="RR_chemtxs_CheB"/>
    <property type="match status" value="1"/>
</dbReference>
<evidence type="ECO:0000256" key="8">
    <source>
        <dbReference type="PROSITE-ProRule" id="PRU00169"/>
    </source>
</evidence>
<dbReference type="RefSeq" id="WP_072430141.1">
    <property type="nucleotide sequence ID" value="NZ_FPKR01000018.1"/>
</dbReference>
<feature type="active site" evidence="7">
    <location>
        <position position="283"/>
    </location>
</feature>
<sequence length="351" mass="37139">MHVLLVDDSPVSRLLLRALLEADGFRVSEVGSGQAALDQLEQLQPDLISMDLHMPGIDGLETTRRIMHRRPTPIAIVTAALNASAAQLAMQALAAGALMVIDKPVSPSDPHFLARAGWLLSALRQLAQTLVRRPGQPSTSERADGQLSSWQRRPFKLVAIGASAGGPAALAEFLSCLAPDCPWPILLVQHISPGFSDSLRDWLASHTRLTVQLAQAGEVIRPGQLYLAPDAYHLRLDAELGVDLDDAPPQRFQRPSIDVLFDSLADSVHGEAIAILLSGMGSDGAQGLAHLKALGALTLVQAPDSAVVDGMPRAALALDAACLSQTPAALADSLNQLMRVAATESAAPTRH</sequence>
<name>A0A1K2HSF4_9NEIS</name>
<dbReference type="CDD" id="cd16432">
    <property type="entry name" value="CheB_Rec"/>
    <property type="match status" value="1"/>
</dbReference>
<dbReference type="GO" id="GO:0006935">
    <property type="term" value="P:chemotaxis"/>
    <property type="evidence" value="ECO:0007669"/>
    <property type="project" value="UniProtKB-UniRule"/>
</dbReference>
<evidence type="ECO:0000256" key="7">
    <source>
        <dbReference type="PROSITE-ProRule" id="PRU00050"/>
    </source>
</evidence>
<dbReference type="InterPro" id="IPR035909">
    <property type="entry name" value="CheB_C"/>
</dbReference>
<reference evidence="11 12" key="1">
    <citation type="submission" date="2016-11" db="EMBL/GenBank/DDBJ databases">
        <authorList>
            <person name="Jaros S."/>
            <person name="Januszkiewicz K."/>
            <person name="Wedrychowicz H."/>
        </authorList>
    </citation>
    <scope>NUCLEOTIDE SEQUENCE [LARGE SCALE GENOMIC DNA]</scope>
    <source>
        <strain evidence="11 12">DSM 18899</strain>
    </source>
</reference>
<dbReference type="SMART" id="SM00448">
    <property type="entry name" value="REC"/>
    <property type="match status" value="1"/>
</dbReference>
<feature type="domain" description="Response regulatory" evidence="9">
    <location>
        <begin position="2"/>
        <end position="118"/>
    </location>
</feature>
<dbReference type="GO" id="GO:0000156">
    <property type="term" value="F:phosphorelay response regulator activity"/>
    <property type="evidence" value="ECO:0007669"/>
    <property type="project" value="InterPro"/>
</dbReference>
<dbReference type="Pfam" id="PF00072">
    <property type="entry name" value="Response_reg"/>
    <property type="match status" value="1"/>
</dbReference>
<dbReference type="Proteomes" id="UP000186513">
    <property type="component" value="Unassembled WGS sequence"/>
</dbReference>
<dbReference type="InterPro" id="IPR011006">
    <property type="entry name" value="CheY-like_superfamily"/>
</dbReference>
<evidence type="ECO:0000256" key="4">
    <source>
        <dbReference type="ARBA" id="ARBA00022801"/>
    </source>
</evidence>
<accession>A0A1K2HSF4</accession>
<dbReference type="Gene3D" id="3.40.50.180">
    <property type="entry name" value="Methylesterase CheB, C-terminal domain"/>
    <property type="match status" value="1"/>
</dbReference>
<protein>
    <recommendedName>
        <fullName evidence="5">protein-glutamate methylesterase</fullName>
        <ecNumber evidence="5">3.1.1.61</ecNumber>
    </recommendedName>
</protein>
<dbReference type="SUPFAM" id="SSF52738">
    <property type="entry name" value="Methylesterase CheB, C-terminal domain"/>
    <property type="match status" value="1"/>
</dbReference>
<feature type="active site" evidence="7">
    <location>
        <position position="163"/>
    </location>
</feature>
<dbReference type="OrthoDB" id="9793421at2"/>
<dbReference type="InterPro" id="IPR001789">
    <property type="entry name" value="Sig_transdc_resp-reg_receiver"/>
</dbReference>
<evidence type="ECO:0000313" key="12">
    <source>
        <dbReference type="Proteomes" id="UP000186513"/>
    </source>
</evidence>